<evidence type="ECO:0000313" key="2">
    <source>
        <dbReference type="EMBL" id="MDQ0176412.1"/>
    </source>
</evidence>
<dbReference type="PANTHER" id="PTHR43617:SF34">
    <property type="entry name" value="PUTATIVE-RELATED"/>
    <property type="match status" value="1"/>
</dbReference>
<dbReference type="SUPFAM" id="SSF55729">
    <property type="entry name" value="Acyl-CoA N-acyltransferases (Nat)"/>
    <property type="match status" value="1"/>
</dbReference>
<dbReference type="PANTHER" id="PTHR43617">
    <property type="entry name" value="L-AMINO ACID N-ACETYLTRANSFERASE"/>
    <property type="match status" value="1"/>
</dbReference>
<dbReference type="EMBL" id="JAUSTT010000012">
    <property type="protein sequence ID" value="MDQ0176412.1"/>
    <property type="molecule type" value="Genomic_DNA"/>
</dbReference>
<dbReference type="CDD" id="cd04301">
    <property type="entry name" value="NAT_SF"/>
    <property type="match status" value="1"/>
</dbReference>
<dbReference type="RefSeq" id="WP_307229546.1">
    <property type="nucleotide sequence ID" value="NZ_JAUSTT010000012.1"/>
</dbReference>
<proteinExistence type="predicted"/>
<keyword evidence="3" id="KW-1185">Reference proteome</keyword>
<dbReference type="InterPro" id="IPR016181">
    <property type="entry name" value="Acyl_CoA_acyltransferase"/>
</dbReference>
<dbReference type="Pfam" id="PF00583">
    <property type="entry name" value="Acetyltransf_1"/>
    <property type="match status" value="1"/>
</dbReference>
<dbReference type="Proteomes" id="UP001223586">
    <property type="component" value="Unassembled WGS sequence"/>
</dbReference>
<dbReference type="PROSITE" id="PS51186">
    <property type="entry name" value="GNAT"/>
    <property type="match status" value="1"/>
</dbReference>
<gene>
    <name evidence="2" type="ORF">J2S08_002256</name>
</gene>
<dbReference type="InterPro" id="IPR050276">
    <property type="entry name" value="MshD_Acetyltransferase"/>
</dbReference>
<sequence>MGLEAKKSFNYWSRIVLLVFNVALEQVMKKRVVSDMSKIEIRRFTKDDFQKLGELYRAITSRKNTVFWWVGEEDNWKNVFIAFEGKQMIGKGQVSVITSITQGSPKDFKHYIYLNLKMLPEREDEYPIYDLLYERLVNRAYQLREKLPHGYRTMIGIGNQSTEEQNNNYFKSKGFVYWKSSFTMRRDLSELIEHAVLSTPYSCRQWDMASEESVDEYLKVDMEIWPEAPIGFMRLMENKKNSAWTAFVVRDKGVLVGSVMTWIDEDGDGVIEDLFVRKPWRKQGVAKHLLTQALTYLKNHGCEFAELQVETANKSALSLYHSVGFKEVSEEVRYHKEL</sequence>
<evidence type="ECO:0000313" key="3">
    <source>
        <dbReference type="Proteomes" id="UP001223586"/>
    </source>
</evidence>
<feature type="domain" description="N-acetyltransferase" evidence="1">
    <location>
        <begin position="204"/>
        <end position="338"/>
    </location>
</feature>
<protein>
    <submittedName>
        <fullName evidence="2">Ribosomal protein S18 acetylase RimI-like enzyme</fullName>
    </submittedName>
</protein>
<organism evidence="2 3">
    <name type="scientific">Bacillus chungangensis</name>
    <dbReference type="NCBI Taxonomy" id="587633"/>
    <lineage>
        <taxon>Bacteria</taxon>
        <taxon>Bacillati</taxon>
        <taxon>Bacillota</taxon>
        <taxon>Bacilli</taxon>
        <taxon>Bacillales</taxon>
        <taxon>Bacillaceae</taxon>
        <taxon>Bacillus</taxon>
    </lineage>
</organism>
<name>A0ABT9WT50_9BACI</name>
<dbReference type="Gene3D" id="3.40.630.30">
    <property type="match status" value="1"/>
</dbReference>
<evidence type="ECO:0000259" key="1">
    <source>
        <dbReference type="PROSITE" id="PS51186"/>
    </source>
</evidence>
<reference evidence="2 3" key="1">
    <citation type="submission" date="2023-07" db="EMBL/GenBank/DDBJ databases">
        <title>Genomic Encyclopedia of Type Strains, Phase IV (KMG-IV): sequencing the most valuable type-strain genomes for metagenomic binning, comparative biology and taxonomic classification.</title>
        <authorList>
            <person name="Goeker M."/>
        </authorList>
    </citation>
    <scope>NUCLEOTIDE SEQUENCE [LARGE SCALE GENOMIC DNA]</scope>
    <source>
        <strain evidence="2 3">DSM 23837</strain>
    </source>
</reference>
<dbReference type="InterPro" id="IPR000182">
    <property type="entry name" value="GNAT_dom"/>
</dbReference>
<accession>A0ABT9WT50</accession>
<comment type="caution">
    <text evidence="2">The sequence shown here is derived from an EMBL/GenBank/DDBJ whole genome shotgun (WGS) entry which is preliminary data.</text>
</comment>